<gene>
    <name evidence="1" type="ORF">J2Z83_000606</name>
</gene>
<evidence type="ECO:0000313" key="2">
    <source>
        <dbReference type="Proteomes" id="UP001519345"/>
    </source>
</evidence>
<dbReference type="Proteomes" id="UP001519345">
    <property type="component" value="Unassembled WGS sequence"/>
</dbReference>
<dbReference type="RefSeq" id="WP_209461732.1">
    <property type="nucleotide sequence ID" value="NZ_CP110224.1"/>
</dbReference>
<dbReference type="EMBL" id="JAGGKX010000002">
    <property type="protein sequence ID" value="MBP1968514.1"/>
    <property type="molecule type" value="Genomic_DNA"/>
</dbReference>
<keyword evidence="2" id="KW-1185">Reference proteome</keyword>
<organism evidence="1 2">
    <name type="scientific">Virgibacillus natechei</name>
    <dbReference type="NCBI Taxonomy" id="1216297"/>
    <lineage>
        <taxon>Bacteria</taxon>
        <taxon>Bacillati</taxon>
        <taxon>Bacillota</taxon>
        <taxon>Bacilli</taxon>
        <taxon>Bacillales</taxon>
        <taxon>Bacillaceae</taxon>
        <taxon>Virgibacillus</taxon>
    </lineage>
</organism>
<sequence length="88" mass="10578">MKNINSPEELYEELEKLGKDNSLTRFSIPGKGKFTLVYEENEKTIQEEVEEDEELKQMIHESRKDYKEGRYKTTSEIIESMYNKDFFK</sequence>
<reference evidence="1 2" key="1">
    <citation type="submission" date="2021-03" db="EMBL/GenBank/DDBJ databases">
        <title>Genomic Encyclopedia of Type Strains, Phase IV (KMG-IV): sequencing the most valuable type-strain genomes for metagenomic binning, comparative biology and taxonomic classification.</title>
        <authorList>
            <person name="Goeker M."/>
        </authorList>
    </citation>
    <scope>NUCLEOTIDE SEQUENCE [LARGE SCALE GENOMIC DNA]</scope>
    <source>
        <strain evidence="1 2">DSM 25609</strain>
    </source>
</reference>
<proteinExistence type="predicted"/>
<comment type="caution">
    <text evidence="1">The sequence shown here is derived from an EMBL/GenBank/DDBJ whole genome shotgun (WGS) entry which is preliminary data.</text>
</comment>
<protein>
    <submittedName>
        <fullName evidence="1">Uncharacterized protein</fullName>
    </submittedName>
</protein>
<accession>A0ABS4IEQ8</accession>
<name>A0ABS4IEQ8_9BACI</name>
<evidence type="ECO:0000313" key="1">
    <source>
        <dbReference type="EMBL" id="MBP1968514.1"/>
    </source>
</evidence>